<accession>A0A2B7XMK5</accession>
<dbReference type="GO" id="GO:0046464">
    <property type="term" value="P:acylglycerol catabolic process"/>
    <property type="evidence" value="ECO:0007669"/>
    <property type="project" value="TreeGrafter"/>
</dbReference>
<dbReference type="EMBL" id="PDNB01000088">
    <property type="protein sequence ID" value="PGH10165.1"/>
    <property type="molecule type" value="Genomic_DNA"/>
</dbReference>
<dbReference type="GO" id="GO:0016020">
    <property type="term" value="C:membrane"/>
    <property type="evidence" value="ECO:0007669"/>
    <property type="project" value="TreeGrafter"/>
</dbReference>
<dbReference type="GO" id="GO:0047372">
    <property type="term" value="F:monoacylglycerol lipase activity"/>
    <property type="evidence" value="ECO:0007669"/>
    <property type="project" value="TreeGrafter"/>
</dbReference>
<sequence>MAAAKTVKVPHLGGITAGYELSADTGKLTDIVNLLAVEPLGHGPTSSPVEHFSYGDSAILVLQAIEVLGIQKAFALRTSQDGWIVARMALLTPDRILGIMPMGTSRDYECADSRAKGGWDPAPLLMPFYEKWSSETETPNFVVDDVWCGMVSGLGYGDGASPELVEFWKNTVEDVYSGDEGRKKLRVALLCLGDIKCPVYLLQGTKDVPYGIIIPREQIKLFTGSKEAKFILAEGGAHYLNATSPKEVADALVELVTKHK</sequence>
<organism evidence="1 2">
    <name type="scientific">Helicocarpus griseus UAMH5409</name>
    <dbReference type="NCBI Taxonomy" id="1447875"/>
    <lineage>
        <taxon>Eukaryota</taxon>
        <taxon>Fungi</taxon>
        <taxon>Dikarya</taxon>
        <taxon>Ascomycota</taxon>
        <taxon>Pezizomycotina</taxon>
        <taxon>Eurotiomycetes</taxon>
        <taxon>Eurotiomycetidae</taxon>
        <taxon>Onygenales</taxon>
        <taxon>Ajellomycetaceae</taxon>
        <taxon>Helicocarpus</taxon>
    </lineage>
</organism>
<dbReference type="AlphaFoldDB" id="A0A2B7XMK5"/>
<dbReference type="Gene3D" id="3.40.50.1820">
    <property type="entry name" value="alpha/beta hydrolase"/>
    <property type="match status" value="1"/>
</dbReference>
<evidence type="ECO:0000313" key="1">
    <source>
        <dbReference type="EMBL" id="PGH10165.1"/>
    </source>
</evidence>
<protein>
    <recommendedName>
        <fullName evidence="3">AB hydrolase-1 domain-containing protein</fullName>
    </recommendedName>
</protein>
<dbReference type="SUPFAM" id="SSF53474">
    <property type="entry name" value="alpha/beta-Hydrolases"/>
    <property type="match status" value="1"/>
</dbReference>
<comment type="caution">
    <text evidence="1">The sequence shown here is derived from an EMBL/GenBank/DDBJ whole genome shotgun (WGS) entry which is preliminary data.</text>
</comment>
<dbReference type="OrthoDB" id="19657at2759"/>
<gene>
    <name evidence="1" type="ORF">AJ79_05520</name>
</gene>
<dbReference type="InterPro" id="IPR029058">
    <property type="entry name" value="AB_hydrolase_fold"/>
</dbReference>
<evidence type="ECO:0008006" key="3">
    <source>
        <dbReference type="Google" id="ProtNLM"/>
    </source>
</evidence>
<dbReference type="PANTHER" id="PTHR43798">
    <property type="entry name" value="MONOACYLGLYCEROL LIPASE"/>
    <property type="match status" value="1"/>
</dbReference>
<dbReference type="STRING" id="1447875.A0A2B7XMK5"/>
<proteinExistence type="predicted"/>
<keyword evidence="2" id="KW-1185">Reference proteome</keyword>
<dbReference type="Proteomes" id="UP000223968">
    <property type="component" value="Unassembled WGS sequence"/>
</dbReference>
<name>A0A2B7XMK5_9EURO</name>
<dbReference type="InterPro" id="IPR050266">
    <property type="entry name" value="AB_hydrolase_sf"/>
</dbReference>
<reference evidence="1 2" key="1">
    <citation type="submission" date="2017-10" db="EMBL/GenBank/DDBJ databases">
        <title>Comparative genomics in systemic dimorphic fungi from Ajellomycetaceae.</title>
        <authorList>
            <person name="Munoz J.F."/>
            <person name="Mcewen J.G."/>
            <person name="Clay O.K."/>
            <person name="Cuomo C.A."/>
        </authorList>
    </citation>
    <scope>NUCLEOTIDE SEQUENCE [LARGE SCALE GENOMIC DNA]</scope>
    <source>
        <strain evidence="1 2">UAMH5409</strain>
    </source>
</reference>
<dbReference type="PANTHER" id="PTHR43798:SF33">
    <property type="entry name" value="HYDROLASE, PUTATIVE (AFU_ORTHOLOGUE AFUA_2G14860)-RELATED"/>
    <property type="match status" value="1"/>
</dbReference>
<evidence type="ECO:0000313" key="2">
    <source>
        <dbReference type="Proteomes" id="UP000223968"/>
    </source>
</evidence>